<name>A0A6N9TGJ0_9ALTE</name>
<dbReference type="SUPFAM" id="SSF116734">
    <property type="entry name" value="DNA methylase specificity domain"/>
    <property type="match status" value="1"/>
</dbReference>
<dbReference type="GO" id="GO:0009307">
    <property type="term" value="P:DNA restriction-modification system"/>
    <property type="evidence" value="ECO:0007669"/>
    <property type="project" value="UniProtKB-KW"/>
</dbReference>
<feature type="domain" description="DUF4145" evidence="3">
    <location>
        <begin position="416"/>
        <end position="514"/>
    </location>
</feature>
<comment type="caution">
    <text evidence="4">The sequence shown here is derived from an EMBL/GenBank/DDBJ whole genome shotgun (WGS) entry which is preliminary data.</text>
</comment>
<protein>
    <submittedName>
        <fullName evidence="4">DUF4145 domain-containing protein</fullName>
    </submittedName>
</protein>
<dbReference type="InterPro" id="IPR044946">
    <property type="entry name" value="Restrct_endonuc_typeI_TRD_sf"/>
</dbReference>
<dbReference type="Gene3D" id="3.90.220.20">
    <property type="entry name" value="DNA methylase specificity domains"/>
    <property type="match status" value="1"/>
</dbReference>
<keyword evidence="1" id="KW-0680">Restriction system</keyword>
<evidence type="ECO:0000313" key="5">
    <source>
        <dbReference type="Proteomes" id="UP000471381"/>
    </source>
</evidence>
<evidence type="ECO:0000256" key="2">
    <source>
        <dbReference type="ARBA" id="ARBA00023125"/>
    </source>
</evidence>
<evidence type="ECO:0000313" key="4">
    <source>
        <dbReference type="EMBL" id="NDW15175.1"/>
    </source>
</evidence>
<dbReference type="AlphaFoldDB" id="A0A6N9TGJ0"/>
<dbReference type="PANTHER" id="PTHR30408:SF12">
    <property type="entry name" value="TYPE I RESTRICTION ENZYME MJAVIII SPECIFICITY SUBUNIT"/>
    <property type="match status" value="1"/>
</dbReference>
<keyword evidence="5" id="KW-1185">Reference proteome</keyword>
<dbReference type="Proteomes" id="UP000471381">
    <property type="component" value="Unassembled WGS sequence"/>
</dbReference>
<reference evidence="4 5" key="1">
    <citation type="submission" date="2020-01" db="EMBL/GenBank/DDBJ databases">
        <title>Genomes of bacteria type strains.</title>
        <authorList>
            <person name="Chen J."/>
            <person name="Zhu S."/>
            <person name="Yang J."/>
        </authorList>
    </citation>
    <scope>NUCLEOTIDE SEQUENCE [LARGE SCALE GENOMIC DNA]</scope>
    <source>
        <strain evidence="4 5">LMG 24078</strain>
    </source>
</reference>
<dbReference type="RefSeq" id="WP_163105713.1">
    <property type="nucleotide sequence ID" value="NZ_JAAAWO010000003.1"/>
</dbReference>
<keyword evidence="2" id="KW-0238">DNA-binding</keyword>
<organism evidence="4 5">
    <name type="scientific">Alteromonas genovensis</name>
    <dbReference type="NCBI Taxonomy" id="471225"/>
    <lineage>
        <taxon>Bacteria</taxon>
        <taxon>Pseudomonadati</taxon>
        <taxon>Pseudomonadota</taxon>
        <taxon>Gammaproteobacteria</taxon>
        <taxon>Alteromonadales</taxon>
        <taxon>Alteromonadaceae</taxon>
        <taxon>Alteromonas/Salinimonas group</taxon>
        <taxon>Alteromonas</taxon>
    </lineage>
</organism>
<gene>
    <name evidence="4" type="ORF">GTQ48_06540</name>
</gene>
<dbReference type="Pfam" id="PF13643">
    <property type="entry name" value="DUF4145"/>
    <property type="match status" value="1"/>
</dbReference>
<evidence type="ECO:0000259" key="3">
    <source>
        <dbReference type="Pfam" id="PF13643"/>
    </source>
</evidence>
<accession>A0A6N9TGJ0</accession>
<proteinExistence type="predicted"/>
<evidence type="ECO:0000256" key="1">
    <source>
        <dbReference type="ARBA" id="ARBA00022747"/>
    </source>
</evidence>
<dbReference type="PANTHER" id="PTHR30408">
    <property type="entry name" value="TYPE-1 RESTRICTION ENZYME ECOKI SPECIFICITY PROTEIN"/>
    <property type="match status" value="1"/>
</dbReference>
<dbReference type="InterPro" id="IPR052021">
    <property type="entry name" value="Type-I_RS_S_subunit"/>
</dbReference>
<dbReference type="EMBL" id="JAAAWO010000003">
    <property type="protein sequence ID" value="NDW15175.1"/>
    <property type="molecule type" value="Genomic_DNA"/>
</dbReference>
<dbReference type="GO" id="GO:0003677">
    <property type="term" value="F:DNA binding"/>
    <property type="evidence" value="ECO:0007669"/>
    <property type="project" value="UniProtKB-KW"/>
</dbReference>
<dbReference type="InterPro" id="IPR025285">
    <property type="entry name" value="DUF4145"/>
</dbReference>
<sequence>MSQLLNAIEERQLLGINPQDENNISEYLDYALNPNSENKEQGTANDFQVIVVPSLWINSTKHKRQLAPVFEQYALHALVDVGAIWSPVTSVSFSLLVLGYEPVSDVLMADFSANAPAQKSSPVDSKLTHKADKSGELPNIVYTETFTQFLAQIEQELFGAASSAKNEQQEQPFNIFKVPVNELDMSRLQVAFYHPDNQIDINRYKKAKFEALEKLADIKMVNSVKRGDLVQGQVFKWPLVGKAKLPCNQNELPITEGDATNQVLAERDIIITPNCSKVFLVTKELKGVYAPAHSFHVRLRANVAVSAQYLSLYLQSEFAKKYSLKMAIGSVIPRVALNDFQKLPILLPDDDTLAKIDELYQRLQTPESDLDKINNLIAGTKDQGRLQDSFLLEELEKLRISKRSIIEKLIKDDLKELKVCIDKGLYKSSMVLCGSILEAIILDWLSESEKHDYYRDGVGISLNEAITSLKKLGELDYEAANAAHNIRTMRNLIHPRNYFQNQGKVTKRECKKLLEQLKIIIAAYQKL</sequence>